<gene>
    <name evidence="2" type="primary">hpf</name>
    <name evidence="4" type="ORF">HNQ37_000968</name>
</gene>
<reference evidence="4 5" key="1">
    <citation type="submission" date="2020-08" db="EMBL/GenBank/DDBJ databases">
        <title>Genomic Encyclopedia of Type Strains, Phase IV (KMG-IV): sequencing the most valuable type-strain genomes for metagenomic binning, comparative biology and taxonomic classification.</title>
        <authorList>
            <person name="Goeker M."/>
        </authorList>
    </citation>
    <scope>NUCLEOTIDE SEQUENCE [LARGE SCALE GENOMIC DNA]</scope>
    <source>
        <strain evidence="4 5">DSM 14925</strain>
    </source>
</reference>
<name>A0A841C710_9LACT</name>
<evidence type="ECO:0000256" key="1">
    <source>
        <dbReference type="ARBA" id="ARBA00022845"/>
    </source>
</evidence>
<dbReference type="Gene3D" id="3.30.160.100">
    <property type="entry name" value="Ribosome hibernation promotion factor-like"/>
    <property type="match status" value="1"/>
</dbReference>
<proteinExistence type="inferred from homology"/>
<evidence type="ECO:0000313" key="4">
    <source>
        <dbReference type="EMBL" id="MBB5888077.1"/>
    </source>
</evidence>
<dbReference type="RefSeq" id="WP_183539791.1">
    <property type="nucleotide sequence ID" value="NZ_JACHHV010000014.1"/>
</dbReference>
<accession>A0A841C710</accession>
<evidence type="ECO:0000256" key="2">
    <source>
        <dbReference type="HAMAP-Rule" id="MF_00839"/>
    </source>
</evidence>
<keyword evidence="1 2" id="KW-0810">Translation regulation</keyword>
<dbReference type="Pfam" id="PF16321">
    <property type="entry name" value="Ribosom_S30AE_C"/>
    <property type="match status" value="1"/>
</dbReference>
<dbReference type="PANTHER" id="PTHR33231">
    <property type="entry name" value="30S RIBOSOMAL PROTEIN"/>
    <property type="match status" value="1"/>
</dbReference>
<dbReference type="Gene3D" id="3.30.505.50">
    <property type="entry name" value="Sigma 54 modulation/S30EA ribosomal protein, C-terminal domain"/>
    <property type="match status" value="1"/>
</dbReference>
<comment type="function">
    <text evidence="2">Required for dimerization of active 70S ribosomes into 100S ribosomes in stationary phase; 100S ribosomes are translationally inactive and sometimes present during exponential growth.</text>
</comment>
<dbReference type="AlphaFoldDB" id="A0A841C710"/>
<comment type="subcellular location">
    <subcellularLocation>
        <location evidence="2">Cytoplasm</location>
    </subcellularLocation>
</comment>
<dbReference type="EMBL" id="JACHHV010000014">
    <property type="protein sequence ID" value="MBB5888077.1"/>
    <property type="molecule type" value="Genomic_DNA"/>
</dbReference>
<dbReference type="InterPro" id="IPR003489">
    <property type="entry name" value="RHF/RaiA"/>
</dbReference>
<dbReference type="InterPro" id="IPR032528">
    <property type="entry name" value="Ribosom_S30AE_C"/>
</dbReference>
<protein>
    <recommendedName>
        <fullName evidence="2">Ribosome hibernation promoting factor</fullName>
        <shortName evidence="2">HPF</shortName>
    </recommendedName>
</protein>
<feature type="domain" description="Sigma 54 modulation/S30EA ribosomal protein C-terminal" evidence="3">
    <location>
        <begin position="124"/>
        <end position="176"/>
    </location>
</feature>
<comment type="caution">
    <text evidence="4">The sequence shown here is derived from an EMBL/GenBank/DDBJ whole genome shotgun (WGS) entry which is preliminary data.</text>
</comment>
<dbReference type="Proteomes" id="UP000562464">
    <property type="component" value="Unassembled WGS sequence"/>
</dbReference>
<dbReference type="GO" id="GO:0043024">
    <property type="term" value="F:ribosomal small subunit binding"/>
    <property type="evidence" value="ECO:0007669"/>
    <property type="project" value="TreeGrafter"/>
</dbReference>
<dbReference type="GO" id="GO:0045900">
    <property type="term" value="P:negative regulation of translational elongation"/>
    <property type="evidence" value="ECO:0007669"/>
    <property type="project" value="TreeGrafter"/>
</dbReference>
<sequence>MIKFNIRGENIEVTEALRDYVEDRISNLEKYFNDGHEMIAHVSLKTYKDKSAKVEVTIPAKQITLRAEDKSRDLYNSIDSVQEKLARQIRKYKTRINTKSEHTALADEFAELEAGEELTEAVSRLVRTKNVDLKPMTVDEATLQMDMLSHDFFFFIDGDTNQPAVIYKRSDGNVGLIEGR</sequence>
<comment type="subunit">
    <text evidence="2">Interacts with 100S ribosomes.</text>
</comment>
<organism evidence="4 5">
    <name type="scientific">Lactovum miscens</name>
    <dbReference type="NCBI Taxonomy" id="190387"/>
    <lineage>
        <taxon>Bacteria</taxon>
        <taxon>Bacillati</taxon>
        <taxon>Bacillota</taxon>
        <taxon>Bacilli</taxon>
        <taxon>Lactobacillales</taxon>
        <taxon>Streptococcaceae</taxon>
        <taxon>Lactovum</taxon>
    </lineage>
</organism>
<comment type="similarity">
    <text evidence="2">Belongs to the HPF/YfiA ribosome-associated protein family. Long HPF subfamily.</text>
</comment>
<dbReference type="HAMAP" id="MF_00839">
    <property type="entry name" value="HPF"/>
    <property type="match status" value="1"/>
</dbReference>
<dbReference type="InterPro" id="IPR036567">
    <property type="entry name" value="RHF-like"/>
</dbReference>
<dbReference type="PANTHER" id="PTHR33231:SF1">
    <property type="entry name" value="30S RIBOSOMAL PROTEIN"/>
    <property type="match status" value="1"/>
</dbReference>
<dbReference type="CDD" id="cd00552">
    <property type="entry name" value="RaiA"/>
    <property type="match status" value="1"/>
</dbReference>
<evidence type="ECO:0000313" key="5">
    <source>
        <dbReference type="Proteomes" id="UP000562464"/>
    </source>
</evidence>
<evidence type="ECO:0000259" key="3">
    <source>
        <dbReference type="Pfam" id="PF16321"/>
    </source>
</evidence>
<dbReference type="NCBIfam" id="TIGR00741">
    <property type="entry name" value="yfiA"/>
    <property type="match status" value="1"/>
</dbReference>
<keyword evidence="5" id="KW-1185">Reference proteome</keyword>
<dbReference type="InterPro" id="IPR050574">
    <property type="entry name" value="HPF/YfiA_ribosome-assoc"/>
</dbReference>
<dbReference type="SUPFAM" id="SSF69754">
    <property type="entry name" value="Ribosome binding protein Y (YfiA homologue)"/>
    <property type="match status" value="1"/>
</dbReference>
<keyword evidence="2" id="KW-0963">Cytoplasm</keyword>
<dbReference type="InterPro" id="IPR038416">
    <property type="entry name" value="Ribosom_S30AE_C_sf"/>
</dbReference>
<dbReference type="GO" id="GO:0022627">
    <property type="term" value="C:cytosolic small ribosomal subunit"/>
    <property type="evidence" value="ECO:0007669"/>
    <property type="project" value="TreeGrafter"/>
</dbReference>
<dbReference type="InterPro" id="IPR034694">
    <property type="entry name" value="HPF_long/plastid"/>
</dbReference>
<dbReference type="Pfam" id="PF02482">
    <property type="entry name" value="Ribosomal_S30AE"/>
    <property type="match status" value="1"/>
</dbReference>